<dbReference type="EMBL" id="DSDK01000871">
    <property type="protein sequence ID" value="HDR53009.1"/>
    <property type="molecule type" value="Genomic_DNA"/>
</dbReference>
<evidence type="ECO:0000313" key="3">
    <source>
        <dbReference type="EMBL" id="HDR53009.1"/>
    </source>
</evidence>
<gene>
    <name evidence="3" type="ORF">ENN90_15545</name>
</gene>
<dbReference type="PANTHER" id="PTHR40469:SF2">
    <property type="entry name" value="GALACTOSE-BINDING DOMAIN-LIKE SUPERFAMILY PROTEIN"/>
    <property type="match status" value="1"/>
</dbReference>
<dbReference type="Gene3D" id="3.40.50.880">
    <property type="match status" value="1"/>
</dbReference>
<dbReference type="InterPro" id="IPR029010">
    <property type="entry name" value="ThuA-like"/>
</dbReference>
<proteinExistence type="predicted"/>
<comment type="caution">
    <text evidence="3">The sequence shown here is derived from an EMBL/GenBank/DDBJ whole genome shotgun (WGS) entry which is preliminary data.</text>
</comment>
<dbReference type="Pfam" id="PF06283">
    <property type="entry name" value="ThuA"/>
    <property type="match status" value="1"/>
</dbReference>
<feature type="chain" id="PRO_5032406150" evidence="1">
    <location>
        <begin position="21"/>
        <end position="254"/>
    </location>
</feature>
<dbReference type="SUPFAM" id="SSF52317">
    <property type="entry name" value="Class I glutamine amidotransferase-like"/>
    <property type="match status" value="1"/>
</dbReference>
<feature type="domain" description="ThuA-like" evidence="2">
    <location>
        <begin position="33"/>
        <end position="249"/>
    </location>
</feature>
<reference evidence="3" key="1">
    <citation type="journal article" date="2020" name="mSystems">
        <title>Genome- and Community-Level Interaction Insights into Carbon Utilization and Element Cycling Functions of Hydrothermarchaeota in Hydrothermal Sediment.</title>
        <authorList>
            <person name="Zhou Z."/>
            <person name="Liu Y."/>
            <person name="Xu W."/>
            <person name="Pan J."/>
            <person name="Luo Z.H."/>
            <person name="Li M."/>
        </authorList>
    </citation>
    <scope>NUCLEOTIDE SEQUENCE [LARGE SCALE GENOMIC DNA]</scope>
    <source>
        <strain evidence="3">SpSt-1217</strain>
    </source>
</reference>
<dbReference type="AlphaFoldDB" id="A0A831LQ41"/>
<accession>A0A831LQ41</accession>
<sequence>MKTKTLIFSLLVLISFTMCAQEKEPEFESPAHILVFSKTSGFRHKSLSSGIKMLFDLSKSQNWVITATEESSAFNPEILSGFDVVIFMNPTGDALNENEQAAFENFMKKGKGMVGIHSAADFEYDWPFYGELIGGYFKNHPPAQTGTVIFENHAHPAMKPFEGMESYTTFDEWYTFRENPRSKVNVLATLDESSIKKFDNDNWRMGDHPIIWWMEKDGMRSFYTGFGHTHEAFQDEKIIDHIKSAINWAAKRID</sequence>
<evidence type="ECO:0000259" key="2">
    <source>
        <dbReference type="Pfam" id="PF06283"/>
    </source>
</evidence>
<dbReference type="Proteomes" id="UP000886047">
    <property type="component" value="Unassembled WGS sequence"/>
</dbReference>
<keyword evidence="1" id="KW-0732">Signal</keyword>
<evidence type="ECO:0000256" key="1">
    <source>
        <dbReference type="SAM" id="SignalP"/>
    </source>
</evidence>
<name>A0A831LQ41_9BACT</name>
<dbReference type="InterPro" id="IPR029062">
    <property type="entry name" value="Class_I_gatase-like"/>
</dbReference>
<feature type="signal peptide" evidence="1">
    <location>
        <begin position="1"/>
        <end position="20"/>
    </location>
</feature>
<organism evidence="3">
    <name type="scientific">Mariniphaga anaerophila</name>
    <dbReference type="NCBI Taxonomy" id="1484053"/>
    <lineage>
        <taxon>Bacteria</taxon>
        <taxon>Pseudomonadati</taxon>
        <taxon>Bacteroidota</taxon>
        <taxon>Bacteroidia</taxon>
        <taxon>Marinilabiliales</taxon>
        <taxon>Prolixibacteraceae</taxon>
        <taxon>Mariniphaga</taxon>
    </lineage>
</organism>
<protein>
    <submittedName>
        <fullName evidence="3">ThuA domain-containing protein</fullName>
    </submittedName>
</protein>
<dbReference type="PANTHER" id="PTHR40469">
    <property type="entry name" value="SECRETED GLYCOSYL HYDROLASE"/>
    <property type="match status" value="1"/>
</dbReference>